<comment type="caution">
    <text evidence="2">The sequence shown here is derived from an EMBL/GenBank/DDBJ whole genome shotgun (WGS) entry which is preliminary data.</text>
</comment>
<feature type="compositionally biased region" description="Low complexity" evidence="1">
    <location>
        <begin position="1"/>
        <end position="17"/>
    </location>
</feature>
<organism evidence="2 3">
    <name type="scientific">Tegillarca granosa</name>
    <name type="common">Malaysian cockle</name>
    <name type="synonym">Anadara granosa</name>
    <dbReference type="NCBI Taxonomy" id="220873"/>
    <lineage>
        <taxon>Eukaryota</taxon>
        <taxon>Metazoa</taxon>
        <taxon>Spiralia</taxon>
        <taxon>Lophotrochozoa</taxon>
        <taxon>Mollusca</taxon>
        <taxon>Bivalvia</taxon>
        <taxon>Autobranchia</taxon>
        <taxon>Pteriomorphia</taxon>
        <taxon>Arcoida</taxon>
        <taxon>Arcoidea</taxon>
        <taxon>Arcidae</taxon>
        <taxon>Tegillarca</taxon>
    </lineage>
</organism>
<evidence type="ECO:0000256" key="1">
    <source>
        <dbReference type="SAM" id="MobiDB-lite"/>
    </source>
</evidence>
<protein>
    <submittedName>
        <fullName evidence="2">Uncharacterized protein</fullName>
    </submittedName>
</protein>
<accession>A0ABQ9FSM7</accession>
<dbReference type="Proteomes" id="UP001217089">
    <property type="component" value="Unassembled WGS sequence"/>
</dbReference>
<feature type="compositionally biased region" description="Basic and acidic residues" evidence="1">
    <location>
        <begin position="18"/>
        <end position="28"/>
    </location>
</feature>
<gene>
    <name evidence="2" type="ORF">KUTeg_001855</name>
</gene>
<feature type="non-terminal residue" evidence="2">
    <location>
        <position position="1"/>
    </location>
</feature>
<evidence type="ECO:0000313" key="2">
    <source>
        <dbReference type="EMBL" id="KAJ8320268.1"/>
    </source>
</evidence>
<sequence>VKYQNKKNQNYKSSGSYHTEEAGTDKKKGGGMARRKQEIALQQEIETQEEWEDVMSKEGLYGNIKEKVFLEMKNYTLQGIEKPTNRVDLHLIKNAII</sequence>
<dbReference type="EMBL" id="JARBDR010000141">
    <property type="protein sequence ID" value="KAJ8320268.1"/>
    <property type="molecule type" value="Genomic_DNA"/>
</dbReference>
<reference evidence="2 3" key="1">
    <citation type="submission" date="2022-12" db="EMBL/GenBank/DDBJ databases">
        <title>Chromosome-level genome of Tegillarca granosa.</title>
        <authorList>
            <person name="Kim J."/>
        </authorList>
    </citation>
    <scope>NUCLEOTIDE SEQUENCE [LARGE SCALE GENOMIC DNA]</scope>
    <source>
        <strain evidence="2">Teg-2019</strain>
        <tissue evidence="2">Adductor muscle</tissue>
    </source>
</reference>
<name>A0ABQ9FSM7_TEGGR</name>
<evidence type="ECO:0000313" key="3">
    <source>
        <dbReference type="Proteomes" id="UP001217089"/>
    </source>
</evidence>
<proteinExistence type="predicted"/>
<feature type="region of interest" description="Disordered" evidence="1">
    <location>
        <begin position="1"/>
        <end position="38"/>
    </location>
</feature>
<keyword evidence="3" id="KW-1185">Reference proteome</keyword>